<organism evidence="1 2">
    <name type="scientific">Bacteriovorax antarcticus</name>
    <dbReference type="NCBI Taxonomy" id="3088717"/>
    <lineage>
        <taxon>Bacteria</taxon>
        <taxon>Pseudomonadati</taxon>
        <taxon>Bdellovibrionota</taxon>
        <taxon>Bacteriovoracia</taxon>
        <taxon>Bacteriovoracales</taxon>
        <taxon>Bacteriovoracaceae</taxon>
        <taxon>Bacteriovorax</taxon>
    </lineage>
</organism>
<evidence type="ECO:0000313" key="2">
    <source>
        <dbReference type="Proteomes" id="UP001302274"/>
    </source>
</evidence>
<name>A0ABU5VZA3_9BACT</name>
<dbReference type="RefSeq" id="WP_323578761.1">
    <property type="nucleotide sequence ID" value="NZ_JAYGJQ010000003.1"/>
</dbReference>
<protein>
    <recommendedName>
        <fullName evidence="3">Transposase</fullName>
    </recommendedName>
</protein>
<evidence type="ECO:0008006" key="3">
    <source>
        <dbReference type="Google" id="ProtNLM"/>
    </source>
</evidence>
<evidence type="ECO:0000313" key="1">
    <source>
        <dbReference type="EMBL" id="MEA9358384.1"/>
    </source>
</evidence>
<gene>
    <name evidence="1" type="ORF">SHI21_19265</name>
</gene>
<dbReference type="EMBL" id="JAYGJQ010000003">
    <property type="protein sequence ID" value="MEA9358384.1"/>
    <property type="molecule type" value="Genomic_DNA"/>
</dbReference>
<reference evidence="1 2" key="1">
    <citation type="submission" date="2023-11" db="EMBL/GenBank/DDBJ databases">
        <title>A Novel Polar Bacteriovorax (B. antarcticus) Isolated from the Biocrust in Antarctica.</title>
        <authorList>
            <person name="Mun W."/>
            <person name="Choi S.Y."/>
            <person name="Mitchell R.J."/>
        </authorList>
    </citation>
    <scope>NUCLEOTIDE SEQUENCE [LARGE SCALE GENOMIC DNA]</scope>
    <source>
        <strain evidence="1 2">PP10</strain>
    </source>
</reference>
<sequence length="218" mass="25354">MRRSALILRVHRTTVDRKLRYLAQKSRVMHEDLLRKIGTDKTVHLQFDDLITTEHTKLKPLSITIAVDAKRRFILGTAVSQIPAFGHLATLSRRKYGKRKSTHKEHLYNLLNKVSPFVDQAAKIESDEHNLYAPAVERFFPHATYFQYKGGRGSVVGQGELKKLRRDPLFILNHTCAMLRANINRLIRKTWCTTKDPRRLEDHLAIYIAFHNHVLLNK</sequence>
<dbReference type="Proteomes" id="UP001302274">
    <property type="component" value="Unassembled WGS sequence"/>
</dbReference>
<keyword evidence="2" id="KW-1185">Reference proteome</keyword>
<accession>A0ABU5VZA3</accession>
<proteinExistence type="predicted"/>
<comment type="caution">
    <text evidence="1">The sequence shown here is derived from an EMBL/GenBank/DDBJ whole genome shotgun (WGS) entry which is preliminary data.</text>
</comment>